<dbReference type="Proteomes" id="UP000184536">
    <property type="component" value="Unassembled WGS sequence"/>
</dbReference>
<feature type="domain" description="FMN-binding" evidence="1">
    <location>
        <begin position="31"/>
        <end position="104"/>
    </location>
</feature>
<dbReference type="STRING" id="1121919.SAMN02745975_03583"/>
<organism evidence="2 3">
    <name type="scientific">Geosporobacter subterraneus DSM 17957</name>
    <dbReference type="NCBI Taxonomy" id="1121919"/>
    <lineage>
        <taxon>Bacteria</taxon>
        <taxon>Bacillati</taxon>
        <taxon>Bacillota</taxon>
        <taxon>Clostridia</taxon>
        <taxon>Peptostreptococcales</taxon>
        <taxon>Thermotaleaceae</taxon>
        <taxon>Geosporobacter</taxon>
    </lineage>
</organism>
<name>A0A1M6PHJ4_9FIRM</name>
<reference evidence="3" key="1">
    <citation type="submission" date="2016-11" db="EMBL/GenBank/DDBJ databases">
        <authorList>
            <person name="Varghese N."/>
            <person name="Submissions S."/>
        </authorList>
    </citation>
    <scope>NUCLEOTIDE SEQUENCE [LARGE SCALE GENOMIC DNA]</scope>
    <source>
        <strain evidence="3">DSM 17957</strain>
    </source>
</reference>
<dbReference type="InterPro" id="IPR007329">
    <property type="entry name" value="FMN-bd"/>
</dbReference>
<dbReference type="Gene3D" id="3.90.1010.20">
    <property type="match status" value="1"/>
</dbReference>
<evidence type="ECO:0000313" key="2">
    <source>
        <dbReference type="EMBL" id="SHK07425.1"/>
    </source>
</evidence>
<proteinExistence type="predicted"/>
<dbReference type="RefSeq" id="WP_110942559.1">
    <property type="nucleotide sequence ID" value="NZ_FQZV01000070.1"/>
</dbReference>
<dbReference type="GO" id="GO:0016020">
    <property type="term" value="C:membrane"/>
    <property type="evidence" value="ECO:0007669"/>
    <property type="project" value="InterPro"/>
</dbReference>
<dbReference type="SMART" id="SM00900">
    <property type="entry name" value="FMN_bind"/>
    <property type="match status" value="1"/>
</dbReference>
<evidence type="ECO:0000259" key="1">
    <source>
        <dbReference type="SMART" id="SM00900"/>
    </source>
</evidence>
<dbReference type="AlphaFoldDB" id="A0A1M6PHJ4"/>
<evidence type="ECO:0000313" key="3">
    <source>
        <dbReference type="Proteomes" id="UP000184536"/>
    </source>
</evidence>
<dbReference type="GO" id="GO:0010181">
    <property type="term" value="F:FMN binding"/>
    <property type="evidence" value="ECO:0007669"/>
    <property type="project" value="InterPro"/>
</dbReference>
<dbReference type="Pfam" id="PF04205">
    <property type="entry name" value="FMN_bind"/>
    <property type="match status" value="1"/>
</dbReference>
<sequence>MNKQYAIVRNMVIEKIDLLRISDGAYRGEFSYSKSTYAVKVTVENHKIKNIEVLQNGTSEYAKKAEGVLRKVIDEQSLQVDVVSGSTTTSKSLLKATENALKKGLK</sequence>
<gene>
    <name evidence="2" type="ORF">SAMN02745975_03583</name>
</gene>
<keyword evidence="3" id="KW-1185">Reference proteome</keyword>
<accession>A0A1M6PHJ4</accession>
<dbReference type="OrthoDB" id="307864at2"/>
<protein>
    <submittedName>
        <fullName evidence="2">Uncharacterized protein, contains FMN-binding domain</fullName>
    </submittedName>
</protein>
<dbReference type="EMBL" id="FQZV01000070">
    <property type="protein sequence ID" value="SHK07425.1"/>
    <property type="molecule type" value="Genomic_DNA"/>
</dbReference>